<dbReference type="InterPro" id="IPR054252">
    <property type="entry name" value="Pam3_gp18"/>
</dbReference>
<name>A0A081RVV9_PHOTE</name>
<protein>
    <recommendedName>
        <fullName evidence="1">Cyanophage baseplate Pam3 plug gp18 domain-containing protein</fullName>
    </recommendedName>
</protein>
<accession>A0A081RVV9</accession>
<dbReference type="Proteomes" id="UP000028002">
    <property type="component" value="Unassembled WGS sequence"/>
</dbReference>
<comment type="caution">
    <text evidence="2">The sequence shown here is derived from an EMBL/GenBank/DDBJ whole genome shotgun (WGS) entry which is preliminary data.</text>
</comment>
<evidence type="ECO:0000259" key="1">
    <source>
        <dbReference type="Pfam" id="PF22479"/>
    </source>
</evidence>
<organism evidence="2 3">
    <name type="scientific">Photorhabdus temperata subsp. temperata Meg1</name>
    <dbReference type="NCBI Taxonomy" id="1393735"/>
    <lineage>
        <taxon>Bacteria</taxon>
        <taxon>Pseudomonadati</taxon>
        <taxon>Pseudomonadota</taxon>
        <taxon>Gammaproteobacteria</taxon>
        <taxon>Enterobacterales</taxon>
        <taxon>Morganellaceae</taxon>
        <taxon>Photorhabdus</taxon>
    </lineage>
</organism>
<dbReference type="EMBL" id="JGVH01000040">
    <property type="protein sequence ID" value="KER02812.1"/>
    <property type="molecule type" value="Genomic_DNA"/>
</dbReference>
<evidence type="ECO:0000313" key="3">
    <source>
        <dbReference type="Proteomes" id="UP000028002"/>
    </source>
</evidence>
<reference evidence="2 3" key="1">
    <citation type="submission" date="2014-03" db="EMBL/GenBank/DDBJ databases">
        <title>Draft Genome of Photorhabdus temperata Meg1.</title>
        <authorList>
            <person name="Hurst S.G.IV."/>
            <person name="Morris K."/>
            <person name="Thomas K."/>
            <person name="Tisa L.S."/>
        </authorList>
    </citation>
    <scope>NUCLEOTIDE SEQUENCE [LARGE SCALE GENOMIC DNA]</scope>
    <source>
        <strain evidence="2 3">Meg1</strain>
    </source>
</reference>
<sequence>MQVSEIPLTANNQFFAIKLGNTDIKMRLIYRDAAGWVMDIQDKSGVDLLVGAPLIPGVNLLEQYPYLGINGMLVIASDADSAEYPTDTNLGLSSHLYFVQP</sequence>
<gene>
    <name evidence="2" type="ORF">MEG1DRAFT_02541</name>
</gene>
<feature type="domain" description="Cyanophage baseplate Pam3 plug gp18" evidence="1">
    <location>
        <begin position="4"/>
        <end position="99"/>
    </location>
</feature>
<evidence type="ECO:0000313" key="2">
    <source>
        <dbReference type="EMBL" id="KER02812.1"/>
    </source>
</evidence>
<proteinExistence type="predicted"/>
<dbReference type="RefSeq" id="WP_036839516.1">
    <property type="nucleotide sequence ID" value="NZ_CAWLUD010000040.1"/>
</dbReference>
<dbReference type="PATRIC" id="fig|1393735.3.peg.2597"/>
<dbReference type="Pfam" id="PF22479">
    <property type="entry name" value="Pam3_gp18"/>
    <property type="match status" value="1"/>
</dbReference>
<dbReference type="AlphaFoldDB" id="A0A081RVV9"/>